<dbReference type="GO" id="GO:0004523">
    <property type="term" value="F:RNA-DNA hybrid ribonuclease activity"/>
    <property type="evidence" value="ECO:0007669"/>
    <property type="project" value="InterPro"/>
</dbReference>
<proteinExistence type="predicted"/>
<evidence type="ECO:0000313" key="3">
    <source>
        <dbReference type="Proteomes" id="UP000195402"/>
    </source>
</evidence>
<dbReference type="PANTHER" id="PTHR33116">
    <property type="entry name" value="REVERSE TRANSCRIPTASE ZINC-BINDING DOMAIN-CONTAINING PROTEIN-RELATED-RELATED"/>
    <property type="match status" value="1"/>
</dbReference>
<dbReference type="InParanoid" id="A0A200QTE2"/>
<dbReference type="InterPro" id="IPR002156">
    <property type="entry name" value="RNaseH_domain"/>
</dbReference>
<dbReference type="Proteomes" id="UP000195402">
    <property type="component" value="Unassembled WGS sequence"/>
</dbReference>
<gene>
    <name evidence="2" type="ORF">BVC80_1765g3</name>
</gene>
<evidence type="ECO:0000313" key="2">
    <source>
        <dbReference type="EMBL" id="OVA13713.1"/>
    </source>
</evidence>
<organism evidence="2 3">
    <name type="scientific">Macleaya cordata</name>
    <name type="common">Five-seeded plume-poppy</name>
    <name type="synonym">Bocconia cordata</name>
    <dbReference type="NCBI Taxonomy" id="56857"/>
    <lineage>
        <taxon>Eukaryota</taxon>
        <taxon>Viridiplantae</taxon>
        <taxon>Streptophyta</taxon>
        <taxon>Embryophyta</taxon>
        <taxon>Tracheophyta</taxon>
        <taxon>Spermatophyta</taxon>
        <taxon>Magnoliopsida</taxon>
        <taxon>Ranunculales</taxon>
        <taxon>Papaveraceae</taxon>
        <taxon>Papaveroideae</taxon>
        <taxon>Macleaya</taxon>
    </lineage>
</organism>
<dbReference type="PANTHER" id="PTHR33116:SF78">
    <property type="entry name" value="OS12G0587133 PROTEIN"/>
    <property type="match status" value="1"/>
</dbReference>
<evidence type="ECO:0000259" key="1">
    <source>
        <dbReference type="Pfam" id="PF13456"/>
    </source>
</evidence>
<protein>
    <recommendedName>
        <fullName evidence="1">RNase H type-1 domain-containing protein</fullName>
    </recommendedName>
</protein>
<name>A0A200QTE2_MACCD</name>
<dbReference type="InterPro" id="IPR044730">
    <property type="entry name" value="RNase_H-like_dom_plant"/>
</dbReference>
<dbReference type="OrthoDB" id="1108994at2759"/>
<dbReference type="Pfam" id="PF13456">
    <property type="entry name" value="RVT_3"/>
    <property type="match status" value="1"/>
</dbReference>
<reference evidence="2 3" key="1">
    <citation type="journal article" date="2017" name="Mol. Plant">
        <title>The Genome of Medicinal Plant Macleaya cordata Provides New Insights into Benzylisoquinoline Alkaloids Metabolism.</title>
        <authorList>
            <person name="Liu X."/>
            <person name="Liu Y."/>
            <person name="Huang P."/>
            <person name="Ma Y."/>
            <person name="Qing Z."/>
            <person name="Tang Q."/>
            <person name="Cao H."/>
            <person name="Cheng P."/>
            <person name="Zheng Y."/>
            <person name="Yuan Z."/>
            <person name="Zhou Y."/>
            <person name="Liu J."/>
            <person name="Tang Z."/>
            <person name="Zhuo Y."/>
            <person name="Zhang Y."/>
            <person name="Yu L."/>
            <person name="Huang J."/>
            <person name="Yang P."/>
            <person name="Peng Q."/>
            <person name="Zhang J."/>
            <person name="Jiang W."/>
            <person name="Zhang Z."/>
            <person name="Lin K."/>
            <person name="Ro D.K."/>
            <person name="Chen X."/>
            <person name="Xiong X."/>
            <person name="Shang Y."/>
            <person name="Huang S."/>
            <person name="Zeng J."/>
        </authorList>
    </citation>
    <scope>NUCLEOTIDE SEQUENCE [LARGE SCALE GENOMIC DNA]</scope>
    <source>
        <strain evidence="3">cv. BLH2017</strain>
        <tissue evidence="2">Root</tissue>
    </source>
</reference>
<keyword evidence="3" id="KW-1185">Reference proteome</keyword>
<dbReference type="EMBL" id="MVGT01001099">
    <property type="protein sequence ID" value="OVA13713.1"/>
    <property type="molecule type" value="Genomic_DNA"/>
</dbReference>
<comment type="caution">
    <text evidence="2">The sequence shown here is derived from an EMBL/GenBank/DDBJ whole genome shotgun (WGS) entry which is preliminary data.</text>
</comment>
<sequence>MATFKIPKKTLQLMDRFQRNFWWAHGVDEQKFPYLNWNVFLKSKEEGGLGVRDMNVVNCAMLGKLVWRFITEPELAWVKLLKARYLKGADFWSHKSPQTASCIWKGILSIRDCIKNNVIWIIGDGCSVNIWQDPWVLLPGYRLILTESSHNRVSQVNEWNVLLTQEIFSELERYVQSFQLSYPLFPVLTALFGAVWFASPMGLHFEGSSSTLESVLLQWLEHDTGSEAFRLGLCIMWSLWKARNRLVFEQIQPDIHRIIDAACSLEKEYSEPFSESIDLQQSLQATAPIQRWSPPTGTAIKINVDGGFILPKCSAAAVARNSDGEFLGCSTLISTCTSPLEAEAIAFRLGSQFASRFEVDHVIIEGSPENGSATPSPSSRTLSFVFYLSVSRLFHSLYLSYLSPALK</sequence>
<dbReference type="GO" id="GO:0003676">
    <property type="term" value="F:nucleic acid binding"/>
    <property type="evidence" value="ECO:0007669"/>
    <property type="project" value="InterPro"/>
</dbReference>
<feature type="domain" description="RNase H type-1" evidence="1">
    <location>
        <begin position="312"/>
        <end position="366"/>
    </location>
</feature>
<dbReference type="AlphaFoldDB" id="A0A200QTE2"/>
<dbReference type="CDD" id="cd06222">
    <property type="entry name" value="RNase_H_like"/>
    <property type="match status" value="1"/>
</dbReference>
<accession>A0A200QTE2</accession>